<organism evidence="7 8">
    <name type="scientific">Pseudonocardia yunnanensis</name>
    <dbReference type="NCBI Taxonomy" id="58107"/>
    <lineage>
        <taxon>Bacteria</taxon>
        <taxon>Bacillati</taxon>
        <taxon>Actinomycetota</taxon>
        <taxon>Actinomycetes</taxon>
        <taxon>Pseudonocardiales</taxon>
        <taxon>Pseudonocardiaceae</taxon>
        <taxon>Pseudonocardia</taxon>
    </lineage>
</organism>
<keyword evidence="4 5" id="KW-0326">Glycosidase</keyword>
<evidence type="ECO:0000256" key="2">
    <source>
        <dbReference type="ARBA" id="ARBA00012755"/>
    </source>
</evidence>
<evidence type="ECO:0000313" key="8">
    <source>
        <dbReference type="Proteomes" id="UP001597114"/>
    </source>
</evidence>
<comment type="catalytic activity">
    <reaction evidence="1 5">
        <text>Hydrolysis of terminal, non-reducing alpha-D-galactose residues in alpha-D-galactosides, including galactose oligosaccharides, galactomannans and galactolipids.</text>
        <dbReference type="EC" id="3.2.1.22"/>
    </reaction>
</comment>
<protein>
    <recommendedName>
        <fullName evidence="2 5">Alpha-galactosidase</fullName>
        <ecNumber evidence="2 5">3.2.1.22</ecNumber>
    </recommendedName>
</protein>
<dbReference type="Proteomes" id="UP001597114">
    <property type="component" value="Unassembled WGS sequence"/>
</dbReference>
<keyword evidence="8" id="KW-1185">Reference proteome</keyword>
<reference evidence="8" key="1">
    <citation type="journal article" date="2019" name="Int. J. Syst. Evol. Microbiol.">
        <title>The Global Catalogue of Microorganisms (GCM) 10K type strain sequencing project: providing services to taxonomists for standard genome sequencing and annotation.</title>
        <authorList>
            <consortium name="The Broad Institute Genomics Platform"/>
            <consortium name="The Broad Institute Genome Sequencing Center for Infectious Disease"/>
            <person name="Wu L."/>
            <person name="Ma J."/>
        </authorList>
    </citation>
    <scope>NUCLEOTIDE SEQUENCE [LARGE SCALE GENOMIC DNA]</scope>
    <source>
        <strain evidence="8">CCM 7043</strain>
    </source>
</reference>
<accession>A0ABW4ES74</accession>
<dbReference type="Gene3D" id="3.20.20.70">
    <property type="entry name" value="Aldolase class I"/>
    <property type="match status" value="1"/>
</dbReference>
<dbReference type="PRINTS" id="PR00743">
    <property type="entry name" value="GLHYDRLASE36"/>
</dbReference>
<dbReference type="PANTHER" id="PTHR43053:SF3">
    <property type="entry name" value="ALPHA-GALACTOSIDASE C-RELATED"/>
    <property type="match status" value="1"/>
</dbReference>
<dbReference type="GO" id="GO:0004557">
    <property type="term" value="F:alpha-galactosidase activity"/>
    <property type="evidence" value="ECO:0007669"/>
    <property type="project" value="UniProtKB-EC"/>
</dbReference>
<dbReference type="CDD" id="cd14791">
    <property type="entry name" value="GH36"/>
    <property type="match status" value="1"/>
</dbReference>
<gene>
    <name evidence="7" type="ORF">ACFSJD_09225</name>
</gene>
<evidence type="ECO:0000256" key="3">
    <source>
        <dbReference type="ARBA" id="ARBA00022801"/>
    </source>
</evidence>
<dbReference type="Pfam" id="PF02065">
    <property type="entry name" value="Melibiase"/>
    <property type="match status" value="1"/>
</dbReference>
<dbReference type="EC" id="3.2.1.22" evidence="2 5"/>
<dbReference type="PIRSF" id="PIRSF005536">
    <property type="entry name" value="Agal"/>
    <property type="match status" value="1"/>
</dbReference>
<dbReference type="PANTHER" id="PTHR43053">
    <property type="entry name" value="GLYCOSIDASE FAMILY 31"/>
    <property type="match status" value="1"/>
</dbReference>
<evidence type="ECO:0000313" key="7">
    <source>
        <dbReference type="EMBL" id="MFD1517668.1"/>
    </source>
</evidence>
<dbReference type="EMBL" id="JBHUCO010000009">
    <property type="protein sequence ID" value="MFD1517668.1"/>
    <property type="molecule type" value="Genomic_DNA"/>
</dbReference>
<dbReference type="InterPro" id="IPR038417">
    <property type="entry name" value="Alpga-gal_N_sf"/>
</dbReference>
<dbReference type="InterPro" id="IPR013785">
    <property type="entry name" value="Aldolase_TIM"/>
</dbReference>
<evidence type="ECO:0000256" key="5">
    <source>
        <dbReference type="PIRNR" id="PIRNR005536"/>
    </source>
</evidence>
<evidence type="ECO:0000256" key="1">
    <source>
        <dbReference type="ARBA" id="ARBA00001255"/>
    </source>
</evidence>
<dbReference type="Gene3D" id="2.60.40.1180">
    <property type="entry name" value="Golgi alpha-mannosidase II"/>
    <property type="match status" value="1"/>
</dbReference>
<evidence type="ECO:0000259" key="6">
    <source>
        <dbReference type="Pfam" id="PF16875"/>
    </source>
</evidence>
<dbReference type="InterPro" id="IPR017853">
    <property type="entry name" value="GH"/>
</dbReference>
<proteinExistence type="inferred from homology"/>
<dbReference type="Pfam" id="PF16875">
    <property type="entry name" value="Glyco_hydro_36N"/>
    <property type="match status" value="1"/>
</dbReference>
<feature type="domain" description="Glycosyl hydrolase family 36 N-terminal" evidence="6">
    <location>
        <begin position="24"/>
        <end position="252"/>
    </location>
</feature>
<dbReference type="InterPro" id="IPR050985">
    <property type="entry name" value="Alpha-glycosidase_related"/>
</dbReference>
<dbReference type="RefSeq" id="WP_344721328.1">
    <property type="nucleotide sequence ID" value="NZ_BAAAUS010000007.1"/>
</dbReference>
<comment type="caution">
    <text evidence="7">The sequence shown here is derived from an EMBL/GenBank/DDBJ whole genome shotgun (WGS) entry which is preliminary data.</text>
</comment>
<dbReference type="SUPFAM" id="SSF51445">
    <property type="entry name" value="(Trans)glycosidases"/>
    <property type="match status" value="1"/>
</dbReference>
<sequence>MTEWELPTARSVYIVAETDAGLVLRHWGDPGRRREFAPPARTPFEAPTDKVPLEFAAAGTRHAQFAELLVQGPDGVDGALLRLVPGSVAVADDGRDAELTALLRDAGAGVEVELHMRTSREHEVVERWARVRSTRAVGELCLTRAFGAAWNVPVGPGARVAELVGTWSREFTPVEVDLPAGQLSLGSRQGITSHLYSPVVALRARDSDDGCEAYGVALAWSGSWRMVVDAVPFRDVVRVGGGADDETAVITLAPGEEFETPHLLGAWSPGGPDGLADAWHEYQRGRLARSTGPEHRPIVYNSWYATGFDVRVEHQLALADVAADVGVEVFVVDDGWFTGRTSDRAGLGDWYADPSKFPEGLGPLVKGVLDRGMRFGLWAEPEAVNPDSDLFRAHPDWVYRAGDRPLTTMRNQYVLDLGRPEVEQWAATMLRRLLTEHPVSYLKWDMNRAVSDGGRPGDPRGREWSLQHTRAYHRLMTVLREEFPHVTVEACAGGGGRVDNAVLALSDVVWPSDETGPRDRLAVQHGFLSAYPPHVMSSWVTDEPDRLDTAPASLEFRFVVAMAGALGIGADLLAWDEATRARARELVALYRDIREVVHTGEVRRLGLPSDPVYAVQYTAADASRVIVLVTARPGAGRGDAPVRLPLTGLRDEARYRVHAGGGTVGCGVLAGHELTGAGVPVPFALAPDCDVVVLDRLP</sequence>
<dbReference type="InterPro" id="IPR002252">
    <property type="entry name" value="Glyco_hydro_36"/>
</dbReference>
<name>A0ABW4ES74_9PSEU</name>
<dbReference type="InterPro" id="IPR013780">
    <property type="entry name" value="Glyco_hydro_b"/>
</dbReference>
<comment type="similarity">
    <text evidence="5">Belongs to the glycosyl hydrolase.</text>
</comment>
<dbReference type="Gene3D" id="2.70.98.60">
    <property type="entry name" value="alpha-galactosidase from lactobacil brevis"/>
    <property type="match status" value="1"/>
</dbReference>
<evidence type="ECO:0000256" key="4">
    <source>
        <dbReference type="ARBA" id="ARBA00023295"/>
    </source>
</evidence>
<dbReference type="InterPro" id="IPR031704">
    <property type="entry name" value="Glyco_hydro_36_N"/>
</dbReference>
<keyword evidence="3 5" id="KW-0378">Hydrolase</keyword>